<dbReference type="PROSITE" id="PS01124">
    <property type="entry name" value="HTH_ARAC_FAMILY_2"/>
    <property type="match status" value="1"/>
</dbReference>
<dbReference type="Gene3D" id="1.10.10.60">
    <property type="entry name" value="Homeodomain-like"/>
    <property type="match status" value="1"/>
</dbReference>
<organism evidence="5 6">
    <name type="scientific">Streptomyces bangladeshensis</name>
    <dbReference type="NCBI Taxonomy" id="295352"/>
    <lineage>
        <taxon>Bacteria</taxon>
        <taxon>Bacillati</taxon>
        <taxon>Actinomycetota</taxon>
        <taxon>Actinomycetes</taxon>
        <taxon>Kitasatosporales</taxon>
        <taxon>Streptomycetaceae</taxon>
        <taxon>Streptomyces</taxon>
    </lineage>
</organism>
<sequence length="290" mass="30730">MRSAEQSRDAASVWDIATPSRRGRLPGVSMAGFRARTTGLVDLGVVPYPAVTVAVDLGEGTLTVADADGRRRSGGVVVGLGSVGVRGRGRDIACLQVRLSPPVAHAVLGACAEPGAAVVSLEDLWGRDAARVQERLRAAGSWEERFARAEAALVRRYEAGRAVEPEVAFVWGRMVASRGGVRVERLAAEVGWSRKRLWSRFRARIGLTPKRAAQLVRFDHAAHRLAAGHSAARVAAETGYADQSHLHREVMAFTGATPTAVGGAPWLAVDDVAWAAAAYLSDDGTRTAPA</sequence>
<keyword evidence="2" id="KW-0238">DNA-binding</keyword>
<dbReference type="Proteomes" id="UP001501391">
    <property type="component" value="Unassembled WGS sequence"/>
</dbReference>
<feature type="domain" description="HTH araC/xylS-type" evidence="4">
    <location>
        <begin position="164"/>
        <end position="264"/>
    </location>
</feature>
<accession>A0ABP5NFW0</accession>
<dbReference type="RefSeq" id="WP_223283730.1">
    <property type="nucleotide sequence ID" value="NZ_BAAAOQ010000013.1"/>
</dbReference>
<keyword evidence="1" id="KW-0805">Transcription regulation</keyword>
<evidence type="ECO:0000256" key="3">
    <source>
        <dbReference type="ARBA" id="ARBA00023163"/>
    </source>
</evidence>
<dbReference type="SMART" id="SM00342">
    <property type="entry name" value="HTH_ARAC"/>
    <property type="match status" value="1"/>
</dbReference>
<evidence type="ECO:0000256" key="2">
    <source>
        <dbReference type="ARBA" id="ARBA00023125"/>
    </source>
</evidence>
<protein>
    <submittedName>
        <fullName evidence="5">Helix-turn-helix domain-containing protein</fullName>
    </submittedName>
</protein>
<evidence type="ECO:0000259" key="4">
    <source>
        <dbReference type="PROSITE" id="PS01124"/>
    </source>
</evidence>
<evidence type="ECO:0000313" key="6">
    <source>
        <dbReference type="Proteomes" id="UP001501391"/>
    </source>
</evidence>
<dbReference type="EMBL" id="BAAAOQ010000013">
    <property type="protein sequence ID" value="GAA2198525.1"/>
    <property type="molecule type" value="Genomic_DNA"/>
</dbReference>
<evidence type="ECO:0000256" key="1">
    <source>
        <dbReference type="ARBA" id="ARBA00023015"/>
    </source>
</evidence>
<dbReference type="Pfam" id="PF12833">
    <property type="entry name" value="HTH_18"/>
    <property type="match status" value="1"/>
</dbReference>
<dbReference type="PANTHER" id="PTHR46796">
    <property type="entry name" value="HTH-TYPE TRANSCRIPTIONAL ACTIVATOR RHAS-RELATED"/>
    <property type="match status" value="1"/>
</dbReference>
<comment type="caution">
    <text evidence="5">The sequence shown here is derived from an EMBL/GenBank/DDBJ whole genome shotgun (WGS) entry which is preliminary data.</text>
</comment>
<proteinExistence type="predicted"/>
<name>A0ABP5NFW0_9ACTN</name>
<dbReference type="InterPro" id="IPR018060">
    <property type="entry name" value="HTH_AraC"/>
</dbReference>
<evidence type="ECO:0000313" key="5">
    <source>
        <dbReference type="EMBL" id="GAA2198525.1"/>
    </source>
</evidence>
<keyword evidence="6" id="KW-1185">Reference proteome</keyword>
<gene>
    <name evidence="5" type="ORF">GCM10009787_41600</name>
</gene>
<keyword evidence="3" id="KW-0804">Transcription</keyword>
<dbReference type="InterPro" id="IPR050204">
    <property type="entry name" value="AraC_XylS_family_regulators"/>
</dbReference>
<reference evidence="6" key="1">
    <citation type="journal article" date="2019" name="Int. J. Syst. Evol. Microbiol.">
        <title>The Global Catalogue of Microorganisms (GCM) 10K type strain sequencing project: providing services to taxonomists for standard genome sequencing and annotation.</title>
        <authorList>
            <consortium name="The Broad Institute Genomics Platform"/>
            <consortium name="The Broad Institute Genome Sequencing Center for Infectious Disease"/>
            <person name="Wu L."/>
            <person name="Ma J."/>
        </authorList>
    </citation>
    <scope>NUCLEOTIDE SEQUENCE [LARGE SCALE GENOMIC DNA]</scope>
    <source>
        <strain evidence="6">JCM 14924</strain>
    </source>
</reference>
<dbReference type="PANTHER" id="PTHR46796:SF15">
    <property type="entry name" value="BLL1074 PROTEIN"/>
    <property type="match status" value="1"/>
</dbReference>